<dbReference type="Gramene" id="KGN66557">
    <property type="protein sequence ID" value="KGN66557"/>
    <property type="gene ID" value="Csa_1G629140"/>
</dbReference>
<proteinExistence type="predicted"/>
<keyword evidence="2" id="KW-1185">Reference proteome</keyword>
<reference evidence="1 2" key="2">
    <citation type="journal article" date="2009" name="PLoS ONE">
        <title>An integrated genetic and cytogenetic map of the cucumber genome.</title>
        <authorList>
            <person name="Ren Y."/>
            <person name="Zhang Z."/>
            <person name="Liu J."/>
            <person name="Staub J.E."/>
            <person name="Han Y."/>
            <person name="Cheng Z."/>
            <person name="Li X."/>
            <person name="Lu J."/>
            <person name="Miao H."/>
            <person name="Kang H."/>
            <person name="Xie B."/>
            <person name="Gu X."/>
            <person name="Wang X."/>
            <person name="Du Y."/>
            <person name="Jin W."/>
            <person name="Huang S."/>
        </authorList>
    </citation>
    <scope>NUCLEOTIDE SEQUENCE [LARGE SCALE GENOMIC DNA]</scope>
    <source>
        <strain evidence="2">cv. 9930</strain>
    </source>
</reference>
<gene>
    <name evidence="1" type="ORF">Csa_1G629140</name>
</gene>
<reference evidence="1 2" key="4">
    <citation type="journal article" date="2011" name="BMC Genomics">
        <title>RNA-Seq improves annotation of protein-coding genes in the cucumber genome.</title>
        <authorList>
            <person name="Li Z."/>
            <person name="Zhang Z."/>
            <person name="Yan P."/>
            <person name="Huang S."/>
            <person name="Fei Z."/>
            <person name="Lin K."/>
        </authorList>
    </citation>
    <scope>NUCLEOTIDE SEQUENCE [LARGE SCALE GENOMIC DNA]</scope>
    <source>
        <strain evidence="2">cv. 9930</strain>
    </source>
</reference>
<evidence type="ECO:0000313" key="2">
    <source>
        <dbReference type="Proteomes" id="UP000029981"/>
    </source>
</evidence>
<reference evidence="1 2" key="3">
    <citation type="journal article" date="2010" name="BMC Genomics">
        <title>Transcriptome sequencing and comparative analysis of cucumber flowers with different sex types.</title>
        <authorList>
            <person name="Guo S."/>
            <person name="Zheng Y."/>
            <person name="Joung J.G."/>
            <person name="Liu S."/>
            <person name="Zhang Z."/>
            <person name="Crasta O.R."/>
            <person name="Sobral B.W."/>
            <person name="Xu Y."/>
            <person name="Huang S."/>
            <person name="Fei Z."/>
        </authorList>
    </citation>
    <scope>NUCLEOTIDE SEQUENCE [LARGE SCALE GENOMIC DNA]</scope>
    <source>
        <strain evidence="2">cv. 9930</strain>
    </source>
</reference>
<accession>A0A0A0M0A9</accession>
<protein>
    <submittedName>
        <fullName evidence="1">Uncharacterized protein</fullName>
    </submittedName>
</protein>
<reference evidence="1 2" key="1">
    <citation type="journal article" date="2009" name="Nat. Genet.">
        <title>The genome of the cucumber, Cucumis sativus L.</title>
        <authorList>
            <person name="Huang S."/>
            <person name="Li R."/>
            <person name="Zhang Z."/>
            <person name="Li L."/>
            <person name="Gu X."/>
            <person name="Fan W."/>
            <person name="Lucas W.J."/>
            <person name="Wang X."/>
            <person name="Xie B."/>
            <person name="Ni P."/>
            <person name="Ren Y."/>
            <person name="Zhu H."/>
            <person name="Li J."/>
            <person name="Lin K."/>
            <person name="Jin W."/>
            <person name="Fei Z."/>
            <person name="Li G."/>
            <person name="Staub J."/>
            <person name="Kilian A."/>
            <person name="van der Vossen E.A."/>
            <person name="Wu Y."/>
            <person name="Guo J."/>
            <person name="He J."/>
            <person name="Jia Z."/>
            <person name="Ren Y."/>
            <person name="Tian G."/>
            <person name="Lu Y."/>
            <person name="Ruan J."/>
            <person name="Qian W."/>
            <person name="Wang M."/>
            <person name="Huang Q."/>
            <person name="Li B."/>
            <person name="Xuan Z."/>
            <person name="Cao J."/>
            <person name="Asan"/>
            <person name="Wu Z."/>
            <person name="Zhang J."/>
            <person name="Cai Q."/>
            <person name="Bai Y."/>
            <person name="Zhao B."/>
            <person name="Han Y."/>
            <person name="Li Y."/>
            <person name="Li X."/>
            <person name="Wang S."/>
            <person name="Shi Q."/>
            <person name="Liu S."/>
            <person name="Cho W.K."/>
            <person name="Kim J.Y."/>
            <person name="Xu Y."/>
            <person name="Heller-Uszynska K."/>
            <person name="Miao H."/>
            <person name="Cheng Z."/>
            <person name="Zhang S."/>
            <person name="Wu J."/>
            <person name="Yang Y."/>
            <person name="Kang H."/>
            <person name="Li M."/>
            <person name="Liang H."/>
            <person name="Ren X."/>
            <person name="Shi Z."/>
            <person name="Wen M."/>
            <person name="Jian M."/>
            <person name="Yang H."/>
            <person name="Zhang G."/>
            <person name="Yang Z."/>
            <person name="Chen R."/>
            <person name="Liu S."/>
            <person name="Li J."/>
            <person name="Ma L."/>
            <person name="Liu H."/>
            <person name="Zhou Y."/>
            <person name="Zhao J."/>
            <person name="Fang X."/>
            <person name="Li G."/>
            <person name="Fang L."/>
            <person name="Li Y."/>
            <person name="Liu D."/>
            <person name="Zheng H."/>
            <person name="Zhang Y."/>
            <person name="Qin N."/>
            <person name="Li Z."/>
            <person name="Yang G."/>
            <person name="Yang S."/>
            <person name="Bolund L."/>
            <person name="Kristiansen K."/>
            <person name="Zheng H."/>
            <person name="Li S."/>
            <person name="Zhang X."/>
            <person name="Yang H."/>
            <person name="Wang J."/>
            <person name="Sun R."/>
            <person name="Zhang B."/>
            <person name="Jiang S."/>
            <person name="Wang J."/>
            <person name="Du Y."/>
            <person name="Li S."/>
        </authorList>
    </citation>
    <scope>NUCLEOTIDE SEQUENCE [LARGE SCALE GENOMIC DNA]</scope>
    <source>
        <strain evidence="2">cv. 9930</strain>
    </source>
</reference>
<dbReference type="EMBL" id="CM002922">
    <property type="protein sequence ID" value="KGN66557.1"/>
    <property type="molecule type" value="Genomic_DNA"/>
</dbReference>
<dbReference type="AlphaFoldDB" id="A0A0A0M0A9"/>
<dbReference type="Proteomes" id="UP000029981">
    <property type="component" value="Chromosome 1"/>
</dbReference>
<name>A0A0A0M0A9_CUCSA</name>
<sequence length="70" mass="8197">MGAEGVQECDHFQIYWNPKTFTVIVGVIWRSRSGEDPGELRHFWHAKFYVSSYVQKQSSSLKVNRFSKTD</sequence>
<evidence type="ECO:0000313" key="1">
    <source>
        <dbReference type="EMBL" id="KGN66557.1"/>
    </source>
</evidence>
<organism evidence="1 2">
    <name type="scientific">Cucumis sativus</name>
    <name type="common">Cucumber</name>
    <dbReference type="NCBI Taxonomy" id="3659"/>
    <lineage>
        <taxon>Eukaryota</taxon>
        <taxon>Viridiplantae</taxon>
        <taxon>Streptophyta</taxon>
        <taxon>Embryophyta</taxon>
        <taxon>Tracheophyta</taxon>
        <taxon>Spermatophyta</taxon>
        <taxon>Magnoliopsida</taxon>
        <taxon>eudicotyledons</taxon>
        <taxon>Gunneridae</taxon>
        <taxon>Pentapetalae</taxon>
        <taxon>rosids</taxon>
        <taxon>fabids</taxon>
        <taxon>Cucurbitales</taxon>
        <taxon>Cucurbitaceae</taxon>
        <taxon>Benincaseae</taxon>
        <taxon>Cucumis</taxon>
    </lineage>
</organism>